<keyword evidence="1" id="KW-0732">Signal</keyword>
<evidence type="ECO:0000313" key="3">
    <source>
        <dbReference type="Proteomes" id="UP000306223"/>
    </source>
</evidence>
<feature type="chain" id="PRO_5020623858" evidence="1">
    <location>
        <begin position="20"/>
        <end position="93"/>
    </location>
</feature>
<dbReference type="EMBL" id="SUNH01000007">
    <property type="protein sequence ID" value="TJZ85803.1"/>
    <property type="molecule type" value="Genomic_DNA"/>
</dbReference>
<dbReference type="RefSeq" id="WP_136855728.1">
    <property type="nucleotide sequence ID" value="NZ_SUNH01000007.1"/>
</dbReference>
<protein>
    <submittedName>
        <fullName evidence="2">Uncharacterized protein</fullName>
    </submittedName>
</protein>
<sequence>MIRALICAACALAPIPAAAVPPDCMSMAATQAYYEAEYGEKPTWFGASGGRDGDILIFTSPGGGWSMFRVHPGDVVCLVEHGLANTSFPRANV</sequence>
<proteinExistence type="predicted"/>
<name>A0A4U0QUJ1_9RHOB</name>
<comment type="caution">
    <text evidence="2">The sequence shown here is derived from an EMBL/GenBank/DDBJ whole genome shotgun (WGS) entry which is preliminary data.</text>
</comment>
<dbReference type="AlphaFoldDB" id="A0A4U0QUJ1"/>
<keyword evidence="3" id="KW-1185">Reference proteome</keyword>
<evidence type="ECO:0000313" key="2">
    <source>
        <dbReference type="EMBL" id="TJZ85803.1"/>
    </source>
</evidence>
<accession>A0A4U0QUJ1</accession>
<gene>
    <name evidence="2" type="ORF">FA740_05230</name>
</gene>
<organism evidence="2 3">
    <name type="scientific">Paracoccus hibiscisoli</name>
    <dbReference type="NCBI Taxonomy" id="2023261"/>
    <lineage>
        <taxon>Bacteria</taxon>
        <taxon>Pseudomonadati</taxon>
        <taxon>Pseudomonadota</taxon>
        <taxon>Alphaproteobacteria</taxon>
        <taxon>Rhodobacterales</taxon>
        <taxon>Paracoccaceae</taxon>
        <taxon>Paracoccus</taxon>
    </lineage>
</organism>
<evidence type="ECO:0000256" key="1">
    <source>
        <dbReference type="SAM" id="SignalP"/>
    </source>
</evidence>
<feature type="signal peptide" evidence="1">
    <location>
        <begin position="1"/>
        <end position="19"/>
    </location>
</feature>
<dbReference type="Proteomes" id="UP000306223">
    <property type="component" value="Unassembled WGS sequence"/>
</dbReference>
<reference evidence="2 3" key="1">
    <citation type="submission" date="2019-04" db="EMBL/GenBank/DDBJ databases">
        <authorList>
            <person name="Li J."/>
        </authorList>
    </citation>
    <scope>NUCLEOTIDE SEQUENCE [LARGE SCALE GENOMIC DNA]</scope>
    <source>
        <strain evidence="2 3">CCTCC AB2016182</strain>
    </source>
</reference>